<dbReference type="AlphaFoldDB" id="A0A2G8KQD7"/>
<dbReference type="GO" id="GO:0005886">
    <property type="term" value="C:plasma membrane"/>
    <property type="evidence" value="ECO:0007669"/>
    <property type="project" value="TreeGrafter"/>
</dbReference>
<dbReference type="Proteomes" id="UP000230750">
    <property type="component" value="Unassembled WGS sequence"/>
</dbReference>
<dbReference type="EMBL" id="MRZV01000428">
    <property type="protein sequence ID" value="PIK50223.1"/>
    <property type="molecule type" value="Genomic_DNA"/>
</dbReference>
<name>A0A2G8KQD7_STIJA</name>
<sequence>MHIMDNMSQEVMKVCKEFKFCAGRCCACCAGCCNGKTCGFNVAVEAPPGCPIGYVIQRPSLCGDHLSILDENHETLLKIRGPGCSCGSTYSDIEFNVLSSDETEEIGKITKQWAGYVQEVFTKADNFSIQFPMDLEVKTKAILIGAVLLIDFMFFEEQQTIHQQRTNQRR</sequence>
<keyword evidence="2" id="KW-0564">Palmitate</keyword>
<evidence type="ECO:0000313" key="4">
    <source>
        <dbReference type="Proteomes" id="UP000230750"/>
    </source>
</evidence>
<dbReference type="OrthoDB" id="191150at2759"/>
<proteinExistence type="inferred from homology"/>
<comment type="similarity">
    <text evidence="1 2">Belongs to the phospholipid scramblase family.</text>
</comment>
<keyword evidence="4" id="KW-1185">Reference proteome</keyword>
<evidence type="ECO:0000256" key="2">
    <source>
        <dbReference type="RuleBase" id="RU363116"/>
    </source>
</evidence>
<gene>
    <name evidence="3" type="ORF">BSL78_12878</name>
</gene>
<keyword evidence="2" id="KW-0449">Lipoprotein</keyword>
<keyword evidence="2" id="KW-0106">Calcium</keyword>
<dbReference type="PANTHER" id="PTHR23248:SF63">
    <property type="entry name" value="PHOSPHOLIPID SCRAMBLASE"/>
    <property type="match status" value="1"/>
</dbReference>
<comment type="function">
    <text evidence="2">May mediate accelerated ATP-independent bidirectional transbilayer migration of phospholipids upon binding calcium ions that results in a loss of phospholipid asymmetry in the plasma membrane.</text>
</comment>
<dbReference type="InterPro" id="IPR005552">
    <property type="entry name" value="Scramblase"/>
</dbReference>
<evidence type="ECO:0000313" key="3">
    <source>
        <dbReference type="EMBL" id="PIK50223.1"/>
    </source>
</evidence>
<reference evidence="3 4" key="1">
    <citation type="journal article" date="2017" name="PLoS Biol.">
        <title>The sea cucumber genome provides insights into morphological evolution and visceral regeneration.</title>
        <authorList>
            <person name="Zhang X."/>
            <person name="Sun L."/>
            <person name="Yuan J."/>
            <person name="Sun Y."/>
            <person name="Gao Y."/>
            <person name="Zhang L."/>
            <person name="Li S."/>
            <person name="Dai H."/>
            <person name="Hamel J.F."/>
            <person name="Liu C."/>
            <person name="Yu Y."/>
            <person name="Liu S."/>
            <person name="Lin W."/>
            <person name="Guo K."/>
            <person name="Jin S."/>
            <person name="Xu P."/>
            <person name="Storey K.B."/>
            <person name="Huan P."/>
            <person name="Zhang T."/>
            <person name="Zhou Y."/>
            <person name="Zhang J."/>
            <person name="Lin C."/>
            <person name="Li X."/>
            <person name="Xing L."/>
            <person name="Huo D."/>
            <person name="Sun M."/>
            <person name="Wang L."/>
            <person name="Mercier A."/>
            <person name="Li F."/>
            <person name="Yang H."/>
            <person name="Xiang J."/>
        </authorList>
    </citation>
    <scope>NUCLEOTIDE SEQUENCE [LARGE SCALE GENOMIC DNA]</scope>
    <source>
        <strain evidence="3">Shaxun</strain>
        <tissue evidence="3">Muscle</tissue>
    </source>
</reference>
<organism evidence="3 4">
    <name type="scientific">Stichopus japonicus</name>
    <name type="common">Sea cucumber</name>
    <dbReference type="NCBI Taxonomy" id="307972"/>
    <lineage>
        <taxon>Eukaryota</taxon>
        <taxon>Metazoa</taxon>
        <taxon>Echinodermata</taxon>
        <taxon>Eleutherozoa</taxon>
        <taxon>Echinozoa</taxon>
        <taxon>Holothuroidea</taxon>
        <taxon>Aspidochirotacea</taxon>
        <taxon>Aspidochirotida</taxon>
        <taxon>Stichopodidae</taxon>
        <taxon>Apostichopus</taxon>
    </lineage>
</organism>
<dbReference type="GO" id="GO:0017128">
    <property type="term" value="F:phospholipid scramblase activity"/>
    <property type="evidence" value="ECO:0007669"/>
    <property type="project" value="InterPro"/>
</dbReference>
<evidence type="ECO:0000256" key="1">
    <source>
        <dbReference type="ARBA" id="ARBA00005350"/>
    </source>
</evidence>
<comment type="caution">
    <text evidence="3">The sequence shown here is derived from an EMBL/GenBank/DDBJ whole genome shotgun (WGS) entry which is preliminary data.</text>
</comment>
<accession>A0A2G8KQD7</accession>
<dbReference type="Pfam" id="PF03803">
    <property type="entry name" value="Scramblase"/>
    <property type="match status" value="1"/>
</dbReference>
<comment type="cofactor">
    <cofactor evidence="2">
        <name>Ca(2+)</name>
        <dbReference type="ChEBI" id="CHEBI:29108"/>
    </cofactor>
</comment>
<dbReference type="PANTHER" id="PTHR23248">
    <property type="entry name" value="PHOSPHOLIPID SCRAMBLASE-RELATED"/>
    <property type="match status" value="1"/>
</dbReference>
<protein>
    <recommendedName>
        <fullName evidence="2">Phospholipid scramblase</fullName>
    </recommendedName>
</protein>